<dbReference type="InterPro" id="IPR019921">
    <property type="entry name" value="Lucif-like_OxRdtase_Rv2161c"/>
</dbReference>
<keyword evidence="4" id="KW-0503">Monooxygenase</keyword>
<dbReference type="AlphaFoldDB" id="A0A937VZ16"/>
<organism evidence="6 7">
    <name type="scientific">Tectimicrobiota bacterium</name>
    <dbReference type="NCBI Taxonomy" id="2528274"/>
    <lineage>
        <taxon>Bacteria</taxon>
        <taxon>Pseudomonadati</taxon>
        <taxon>Nitrospinota/Tectimicrobiota group</taxon>
        <taxon>Candidatus Tectimicrobiota</taxon>
    </lineage>
</organism>
<comment type="caution">
    <text evidence="6">The sequence shown here is derived from an EMBL/GenBank/DDBJ whole genome shotgun (WGS) entry which is preliminary data.</text>
</comment>
<proteinExistence type="predicted"/>
<protein>
    <submittedName>
        <fullName evidence="6">LLM class F420-dependent oxidoreductase</fullName>
    </submittedName>
</protein>
<dbReference type="EMBL" id="VGLS01000194">
    <property type="protein sequence ID" value="MBM3223758.1"/>
    <property type="molecule type" value="Genomic_DNA"/>
</dbReference>
<dbReference type="SUPFAM" id="SSF51679">
    <property type="entry name" value="Bacterial luciferase-like"/>
    <property type="match status" value="1"/>
</dbReference>
<evidence type="ECO:0000256" key="1">
    <source>
        <dbReference type="ARBA" id="ARBA00022630"/>
    </source>
</evidence>
<evidence type="ECO:0000256" key="3">
    <source>
        <dbReference type="ARBA" id="ARBA00023002"/>
    </source>
</evidence>
<dbReference type="Pfam" id="PF00296">
    <property type="entry name" value="Bac_luciferase"/>
    <property type="match status" value="1"/>
</dbReference>
<evidence type="ECO:0000259" key="5">
    <source>
        <dbReference type="Pfam" id="PF00296"/>
    </source>
</evidence>
<dbReference type="PANTHER" id="PTHR42847:SF4">
    <property type="entry name" value="ALKANESULFONATE MONOOXYGENASE-RELATED"/>
    <property type="match status" value="1"/>
</dbReference>
<keyword evidence="1" id="KW-0285">Flavoprotein</keyword>
<reference evidence="6" key="1">
    <citation type="submission" date="2019-03" db="EMBL/GenBank/DDBJ databases">
        <title>Lake Tanganyika Metagenome-Assembled Genomes (MAGs).</title>
        <authorList>
            <person name="Tran P."/>
        </authorList>
    </citation>
    <scope>NUCLEOTIDE SEQUENCE</scope>
    <source>
        <strain evidence="6">K_DeepCast_65m_m2_066</strain>
    </source>
</reference>
<dbReference type="GO" id="GO:0046306">
    <property type="term" value="P:alkanesulfonate catabolic process"/>
    <property type="evidence" value="ECO:0007669"/>
    <property type="project" value="TreeGrafter"/>
</dbReference>
<dbReference type="InterPro" id="IPR050172">
    <property type="entry name" value="SsuD_RutA_monooxygenase"/>
</dbReference>
<name>A0A937VZ16_UNCTE</name>
<accession>A0A937VZ16</accession>
<evidence type="ECO:0000256" key="2">
    <source>
        <dbReference type="ARBA" id="ARBA00022643"/>
    </source>
</evidence>
<sequence length="304" mass="32609">MKLSVEFPSVSYREGPAAVMRLAKAIEEIGYDHIDIFDHVVMGYPTATRPAGPYPAGMPILEALMTLSYIAAVTSRVTLGTEVLVLPQREPTLVAKQVSTLDTLSGGRVRLGLGVGWQASEYEALGEDFRTRGQRMDEAIALLRTYWGETEVHFAGQHYQAVAMGMEPKPPQGRQLPIWIGGSSPAALRRVGRLGDGWLAGSLAEPEAARQAIDTIRQHASEAGRDPGAIGLQSMVAPPPRDAAGKSFYAEHDRVVARVAATQAVGFQWASLNATAIFQAGARSVAAMIDTLGALHQRLRAEVG</sequence>
<dbReference type="GO" id="GO:0008726">
    <property type="term" value="F:alkanesulfonate monooxygenase activity"/>
    <property type="evidence" value="ECO:0007669"/>
    <property type="project" value="TreeGrafter"/>
</dbReference>
<keyword evidence="3" id="KW-0560">Oxidoreductase</keyword>
<dbReference type="Proteomes" id="UP000712673">
    <property type="component" value="Unassembled WGS sequence"/>
</dbReference>
<dbReference type="PANTHER" id="PTHR42847">
    <property type="entry name" value="ALKANESULFONATE MONOOXYGENASE"/>
    <property type="match status" value="1"/>
</dbReference>
<dbReference type="InterPro" id="IPR011251">
    <property type="entry name" value="Luciferase-like_dom"/>
</dbReference>
<dbReference type="Gene3D" id="3.20.20.30">
    <property type="entry name" value="Luciferase-like domain"/>
    <property type="match status" value="1"/>
</dbReference>
<keyword evidence="2" id="KW-0288">FMN</keyword>
<evidence type="ECO:0000313" key="6">
    <source>
        <dbReference type="EMBL" id="MBM3223758.1"/>
    </source>
</evidence>
<feature type="domain" description="Luciferase-like" evidence="5">
    <location>
        <begin position="12"/>
        <end position="236"/>
    </location>
</feature>
<gene>
    <name evidence="6" type="ORF">FJZ47_08170</name>
</gene>
<dbReference type="InterPro" id="IPR036661">
    <property type="entry name" value="Luciferase-like_sf"/>
</dbReference>
<evidence type="ECO:0000313" key="7">
    <source>
        <dbReference type="Proteomes" id="UP000712673"/>
    </source>
</evidence>
<evidence type="ECO:0000256" key="4">
    <source>
        <dbReference type="ARBA" id="ARBA00023033"/>
    </source>
</evidence>
<dbReference type="NCBIfam" id="TIGR03619">
    <property type="entry name" value="F420_Rv2161c"/>
    <property type="match status" value="1"/>
</dbReference>